<dbReference type="EMBL" id="OR575930">
    <property type="protein sequence ID" value="WOZ57479.1"/>
    <property type="molecule type" value="Genomic_DNA"/>
</dbReference>
<evidence type="ECO:0000313" key="2">
    <source>
        <dbReference type="Proteomes" id="UP001305174"/>
    </source>
</evidence>
<evidence type="ECO:0000313" key="1">
    <source>
        <dbReference type="EMBL" id="WOZ57479.1"/>
    </source>
</evidence>
<protein>
    <submittedName>
        <fullName evidence="1">Minor capsid protein</fullName>
    </submittedName>
</protein>
<sequence length="122" mass="13683">MLYPPLLSVGRTQLAVTRRSLPTKDRGRYTEGTSEVVTITCNVQPILKSTDTMLLPEADRSKACLKVYTNGAEIRGMKEGPGGHDADQFMWQGELYEVMKAINYPMGVLNHYKAVCMRKELT</sequence>
<dbReference type="Proteomes" id="UP001305174">
    <property type="component" value="Segment"/>
</dbReference>
<proteinExistence type="predicted"/>
<organism evidence="1 2">
    <name type="scientific">Pseudomonas phage vB_PseuGesM_254</name>
    <dbReference type="NCBI Taxonomy" id="3092638"/>
    <lineage>
        <taxon>Viruses</taxon>
        <taxon>Duplodnaviria</taxon>
        <taxon>Heunggongvirae</taxon>
        <taxon>Uroviricota</taxon>
        <taxon>Caudoviricetes</taxon>
        <taxon>Vandenendeviridae</taxon>
        <taxon>Chemalvirus</taxon>
        <taxon>Chemalvirus PseuGes254</taxon>
    </lineage>
</organism>
<reference evidence="2" key="1">
    <citation type="submission" date="2024-05" db="EMBL/GenBank/DDBJ databases">
        <authorList>
            <person name="Tikunov A.Y."/>
            <person name="Morozova V.V."/>
            <person name="Kozlova Y.N."/>
            <person name="Tikunova N.V."/>
            <person name="Babkin I.V."/>
        </authorList>
    </citation>
    <scope>NUCLEOTIDE SEQUENCE [LARGE SCALE GENOMIC DNA]</scope>
</reference>
<name>A0AAX4G6D6_9CAUD</name>
<keyword evidence="2" id="KW-1185">Reference proteome</keyword>
<accession>A0AAX4G6D6</accession>